<proteinExistence type="predicted"/>
<gene>
    <name evidence="1" type="ORF">LX87_04613</name>
</gene>
<dbReference type="EMBL" id="QLMC01000006">
    <property type="protein sequence ID" value="RAJ93101.1"/>
    <property type="molecule type" value="Genomic_DNA"/>
</dbReference>
<dbReference type="AlphaFoldDB" id="A0A327WN35"/>
<protein>
    <submittedName>
        <fullName evidence="1">Uncharacterized protein DUF2490</fullName>
    </submittedName>
</protein>
<reference evidence="1 2" key="1">
    <citation type="submission" date="2018-06" db="EMBL/GenBank/DDBJ databases">
        <title>Genomic Encyclopedia of Archaeal and Bacterial Type Strains, Phase II (KMG-II): from individual species to whole genera.</title>
        <authorList>
            <person name="Goeker M."/>
        </authorList>
    </citation>
    <scope>NUCLEOTIDE SEQUENCE [LARGE SCALE GENOMIC DNA]</scope>
    <source>
        <strain evidence="1 2">DSM 21851</strain>
    </source>
</reference>
<sequence length="227" mass="26168">MYPALIAFCLLFLGLIPAFSQHKYMRGTLTQLNVTLPVAKKFKLNTKLESRQIFAEKELNEVATNQFRYERTDLALVLTRKLTVNTTLGGGYLLRLEDREFTHRLIQQFNYVNALDMIILAHRVVTDETFQPGKPAEVRLRYRLGMEKALNGRQIDPKEMYVKFNNEYLGIWSNATTDLEIRAALALGYNSADTNKIELGLEYRVNEFNQSEKAHQLWATIGLFVSI</sequence>
<dbReference type="Proteomes" id="UP000248790">
    <property type="component" value="Unassembled WGS sequence"/>
</dbReference>
<comment type="caution">
    <text evidence="1">The sequence shown here is derived from an EMBL/GenBank/DDBJ whole genome shotgun (WGS) entry which is preliminary data.</text>
</comment>
<dbReference type="Pfam" id="PF10677">
    <property type="entry name" value="DUF2490"/>
    <property type="match status" value="1"/>
</dbReference>
<organism evidence="1 2">
    <name type="scientific">Larkinella arboricola</name>
    <dbReference type="NCBI Taxonomy" id="643671"/>
    <lineage>
        <taxon>Bacteria</taxon>
        <taxon>Pseudomonadati</taxon>
        <taxon>Bacteroidota</taxon>
        <taxon>Cytophagia</taxon>
        <taxon>Cytophagales</taxon>
        <taxon>Spirosomataceae</taxon>
        <taxon>Larkinella</taxon>
    </lineage>
</organism>
<name>A0A327WN35_LARAB</name>
<dbReference type="InterPro" id="IPR019619">
    <property type="entry name" value="DUF2490"/>
</dbReference>
<accession>A0A327WN35</accession>
<evidence type="ECO:0000313" key="2">
    <source>
        <dbReference type="Proteomes" id="UP000248790"/>
    </source>
</evidence>
<keyword evidence="2" id="KW-1185">Reference proteome</keyword>
<dbReference type="OrthoDB" id="1121653at2"/>
<evidence type="ECO:0000313" key="1">
    <source>
        <dbReference type="EMBL" id="RAJ93101.1"/>
    </source>
</evidence>